<feature type="chain" id="PRO_5015621781" description="SnoaL-like domain-containing protein" evidence="1">
    <location>
        <begin position="30"/>
        <end position="170"/>
    </location>
</feature>
<dbReference type="AlphaFoldDB" id="A0A2S9XAK2"/>
<evidence type="ECO:0000313" key="4">
    <source>
        <dbReference type="Proteomes" id="UP000237968"/>
    </source>
</evidence>
<reference evidence="3 4" key="1">
    <citation type="submission" date="2018-03" db="EMBL/GenBank/DDBJ databases">
        <title>Draft Genome Sequences of the Obligatory Marine Myxobacteria Enhygromyxa salina SWB005.</title>
        <authorList>
            <person name="Poehlein A."/>
            <person name="Moghaddam J.A."/>
            <person name="Harms H."/>
            <person name="Alanjari M."/>
            <person name="Koenig G.M."/>
            <person name="Daniel R."/>
            <person name="Schaeberle T.F."/>
        </authorList>
    </citation>
    <scope>NUCLEOTIDE SEQUENCE [LARGE SCALE GENOMIC DNA]</scope>
    <source>
        <strain evidence="3 4">SWB005</strain>
    </source>
</reference>
<evidence type="ECO:0000313" key="3">
    <source>
        <dbReference type="EMBL" id="PRP89887.1"/>
    </source>
</evidence>
<proteinExistence type="predicted"/>
<dbReference type="RefSeq" id="WP_181198487.1">
    <property type="nucleotide sequence ID" value="NZ_PVNK01000311.1"/>
</dbReference>
<dbReference type="Pfam" id="PF13474">
    <property type="entry name" value="SnoaL_3"/>
    <property type="match status" value="1"/>
</dbReference>
<dbReference type="EMBL" id="PVNK01000311">
    <property type="protein sequence ID" value="PRP89887.1"/>
    <property type="molecule type" value="Genomic_DNA"/>
</dbReference>
<feature type="signal peptide" evidence="1">
    <location>
        <begin position="1"/>
        <end position="29"/>
    </location>
</feature>
<dbReference type="PROSITE" id="PS51257">
    <property type="entry name" value="PROKAR_LIPOPROTEIN"/>
    <property type="match status" value="1"/>
</dbReference>
<dbReference type="Gene3D" id="3.10.450.50">
    <property type="match status" value="1"/>
</dbReference>
<accession>A0A2S9XAK2</accession>
<name>A0A2S9XAK2_9BACT</name>
<comment type="caution">
    <text evidence="3">The sequence shown here is derived from an EMBL/GenBank/DDBJ whole genome shotgun (WGS) entry which is preliminary data.</text>
</comment>
<organism evidence="3 4">
    <name type="scientific">Enhygromyxa salina</name>
    <dbReference type="NCBI Taxonomy" id="215803"/>
    <lineage>
        <taxon>Bacteria</taxon>
        <taxon>Pseudomonadati</taxon>
        <taxon>Myxococcota</taxon>
        <taxon>Polyangia</taxon>
        <taxon>Nannocystales</taxon>
        <taxon>Nannocystaceae</taxon>
        <taxon>Enhygromyxa</taxon>
    </lineage>
</organism>
<evidence type="ECO:0000259" key="2">
    <source>
        <dbReference type="Pfam" id="PF13474"/>
    </source>
</evidence>
<keyword evidence="4" id="KW-1185">Reference proteome</keyword>
<evidence type="ECO:0000256" key="1">
    <source>
        <dbReference type="SAM" id="SignalP"/>
    </source>
</evidence>
<dbReference type="InterPro" id="IPR037401">
    <property type="entry name" value="SnoaL-like"/>
</dbReference>
<sequence length="170" mass="18351">MSARIIHGRRTTITSLGALVPILAACAHADPPPSPQPDCAATYDEAAIVAVLDSQREAWNAGDLDGYLAGYEESDALLFTSGAKIRQGFAETRDKYRARYGEARETMGTLGFEILDVRALGRCQDAAVVLGRWALSDTPEAGAGVFSVILERHADRWEIVHDHTSAMLPP</sequence>
<dbReference type="SUPFAM" id="SSF54427">
    <property type="entry name" value="NTF2-like"/>
    <property type="match status" value="1"/>
</dbReference>
<gene>
    <name evidence="3" type="ORF">ENSA5_69930</name>
</gene>
<keyword evidence="1" id="KW-0732">Signal</keyword>
<protein>
    <recommendedName>
        <fullName evidence="2">SnoaL-like domain-containing protein</fullName>
    </recommendedName>
</protein>
<feature type="domain" description="SnoaL-like" evidence="2">
    <location>
        <begin position="48"/>
        <end position="168"/>
    </location>
</feature>
<dbReference type="Proteomes" id="UP000237968">
    <property type="component" value="Unassembled WGS sequence"/>
</dbReference>
<dbReference type="InterPro" id="IPR032710">
    <property type="entry name" value="NTF2-like_dom_sf"/>
</dbReference>